<name>A0AAP0BVP8_9ASPA</name>
<dbReference type="Proteomes" id="UP001418222">
    <property type="component" value="Unassembled WGS sequence"/>
</dbReference>
<reference evidence="2 3" key="1">
    <citation type="journal article" date="2022" name="Nat. Plants">
        <title>Genomes of leafy and leafless Platanthera orchids illuminate the evolution of mycoheterotrophy.</title>
        <authorList>
            <person name="Li M.H."/>
            <person name="Liu K.W."/>
            <person name="Li Z."/>
            <person name="Lu H.C."/>
            <person name="Ye Q.L."/>
            <person name="Zhang D."/>
            <person name="Wang J.Y."/>
            <person name="Li Y.F."/>
            <person name="Zhong Z.M."/>
            <person name="Liu X."/>
            <person name="Yu X."/>
            <person name="Liu D.K."/>
            <person name="Tu X.D."/>
            <person name="Liu B."/>
            <person name="Hao Y."/>
            <person name="Liao X.Y."/>
            <person name="Jiang Y.T."/>
            <person name="Sun W.H."/>
            <person name="Chen J."/>
            <person name="Chen Y.Q."/>
            <person name="Ai Y."/>
            <person name="Zhai J.W."/>
            <person name="Wu S.S."/>
            <person name="Zhou Z."/>
            <person name="Hsiao Y.Y."/>
            <person name="Wu W.L."/>
            <person name="Chen Y.Y."/>
            <person name="Lin Y.F."/>
            <person name="Hsu J.L."/>
            <person name="Li C.Y."/>
            <person name="Wang Z.W."/>
            <person name="Zhao X."/>
            <person name="Zhong W.Y."/>
            <person name="Ma X.K."/>
            <person name="Ma L."/>
            <person name="Huang J."/>
            <person name="Chen G.Z."/>
            <person name="Huang M.Z."/>
            <person name="Huang L."/>
            <person name="Peng D.H."/>
            <person name="Luo Y.B."/>
            <person name="Zou S.Q."/>
            <person name="Chen S.P."/>
            <person name="Lan S."/>
            <person name="Tsai W.C."/>
            <person name="Van de Peer Y."/>
            <person name="Liu Z.J."/>
        </authorList>
    </citation>
    <scope>NUCLEOTIDE SEQUENCE [LARGE SCALE GENOMIC DNA]</scope>
    <source>
        <strain evidence="2">Lor287</strain>
    </source>
</reference>
<sequence>MRVDGRRRHKAGLNLPVQSFPIKPRRLGAEPAGSAHMGGGGGGGRPAPSLPRGINTSRACSARACNELFRLFKFPGDGKKLQNVDELIASTLSPKNQNDFLRTFTGEICAVVQSRASAVDDDLIHELPGLEIIASFSMGVQQDRHRRVQGEGDSCQCRREFII</sequence>
<organism evidence="2 3">
    <name type="scientific">Platanthera zijinensis</name>
    <dbReference type="NCBI Taxonomy" id="2320716"/>
    <lineage>
        <taxon>Eukaryota</taxon>
        <taxon>Viridiplantae</taxon>
        <taxon>Streptophyta</taxon>
        <taxon>Embryophyta</taxon>
        <taxon>Tracheophyta</taxon>
        <taxon>Spermatophyta</taxon>
        <taxon>Magnoliopsida</taxon>
        <taxon>Liliopsida</taxon>
        <taxon>Asparagales</taxon>
        <taxon>Orchidaceae</taxon>
        <taxon>Orchidoideae</taxon>
        <taxon>Orchideae</taxon>
        <taxon>Orchidinae</taxon>
        <taxon>Platanthera</taxon>
    </lineage>
</organism>
<evidence type="ECO:0000313" key="3">
    <source>
        <dbReference type="Proteomes" id="UP001418222"/>
    </source>
</evidence>
<gene>
    <name evidence="2" type="ORF">KSP39_PZI004703</name>
</gene>
<evidence type="ECO:0000256" key="1">
    <source>
        <dbReference type="SAM" id="MobiDB-lite"/>
    </source>
</evidence>
<accession>A0AAP0BVP8</accession>
<proteinExistence type="predicted"/>
<feature type="compositionally biased region" description="Basic residues" evidence="1">
    <location>
        <begin position="1"/>
        <end position="11"/>
    </location>
</feature>
<feature type="compositionally biased region" description="Gly residues" evidence="1">
    <location>
        <begin position="36"/>
        <end position="45"/>
    </location>
</feature>
<protein>
    <submittedName>
        <fullName evidence="2">Uncharacterized protein</fullName>
    </submittedName>
</protein>
<evidence type="ECO:0000313" key="2">
    <source>
        <dbReference type="EMBL" id="KAK8951152.1"/>
    </source>
</evidence>
<keyword evidence="3" id="KW-1185">Reference proteome</keyword>
<feature type="region of interest" description="Disordered" evidence="1">
    <location>
        <begin position="1"/>
        <end position="53"/>
    </location>
</feature>
<dbReference type="AlphaFoldDB" id="A0AAP0BVP8"/>
<dbReference type="EMBL" id="JBBWWQ010000003">
    <property type="protein sequence ID" value="KAK8951152.1"/>
    <property type="molecule type" value="Genomic_DNA"/>
</dbReference>
<comment type="caution">
    <text evidence="2">The sequence shown here is derived from an EMBL/GenBank/DDBJ whole genome shotgun (WGS) entry which is preliminary data.</text>
</comment>